<evidence type="ECO:0000256" key="1">
    <source>
        <dbReference type="SAM" id="MobiDB-lite"/>
    </source>
</evidence>
<protein>
    <submittedName>
        <fullName evidence="3">Uncharacterized protein</fullName>
    </submittedName>
</protein>
<dbReference type="OrthoDB" id="3540210at2759"/>
<dbReference type="EMBL" id="ML737709">
    <property type="protein sequence ID" value="KAE8362271.1"/>
    <property type="molecule type" value="Genomic_DNA"/>
</dbReference>
<keyword evidence="2" id="KW-0812">Transmembrane</keyword>
<evidence type="ECO:0000313" key="3">
    <source>
        <dbReference type="EMBL" id="KAE8362271.1"/>
    </source>
</evidence>
<name>A0A5N6ZXC5_9EURO</name>
<dbReference type="Proteomes" id="UP000326268">
    <property type="component" value="Unassembled WGS sequence"/>
</dbReference>
<feature type="compositionally biased region" description="Polar residues" evidence="1">
    <location>
        <begin position="523"/>
        <end position="534"/>
    </location>
</feature>
<evidence type="ECO:0000256" key="2">
    <source>
        <dbReference type="SAM" id="Phobius"/>
    </source>
</evidence>
<gene>
    <name evidence="3" type="ORF">BDV27DRAFT_131797</name>
</gene>
<organism evidence="3 4">
    <name type="scientific">Aspergillus caelatus</name>
    <dbReference type="NCBI Taxonomy" id="61420"/>
    <lineage>
        <taxon>Eukaryota</taxon>
        <taxon>Fungi</taxon>
        <taxon>Dikarya</taxon>
        <taxon>Ascomycota</taxon>
        <taxon>Pezizomycotina</taxon>
        <taxon>Eurotiomycetes</taxon>
        <taxon>Eurotiomycetidae</taxon>
        <taxon>Eurotiales</taxon>
        <taxon>Aspergillaceae</taxon>
        <taxon>Aspergillus</taxon>
        <taxon>Aspergillus subgen. Circumdati</taxon>
    </lineage>
</organism>
<keyword evidence="2" id="KW-1133">Transmembrane helix</keyword>
<dbReference type="RefSeq" id="XP_031925352.1">
    <property type="nucleotide sequence ID" value="XM_032067717.1"/>
</dbReference>
<keyword evidence="2" id="KW-0472">Membrane</keyword>
<feature type="transmembrane region" description="Helical" evidence="2">
    <location>
        <begin position="117"/>
        <end position="141"/>
    </location>
</feature>
<evidence type="ECO:0000313" key="4">
    <source>
        <dbReference type="Proteomes" id="UP000326268"/>
    </source>
</evidence>
<dbReference type="AlphaFoldDB" id="A0A5N6ZXC5"/>
<feature type="transmembrane region" description="Helical" evidence="2">
    <location>
        <begin position="36"/>
        <end position="56"/>
    </location>
</feature>
<accession>A0A5N6ZXC5</accession>
<sequence length="666" mass="72862">MSILTMSSANVVYTGVWTNWSHGQIRGATLTLPQEYAGLLTAFLAIFVSFAGTMMWRILCFIIHQANTTPTSGKRDFLHHSRQVILRNSGSGTAAAWAFTTLAWNAGRKAPRGLLRILPLALLALLNVALFGVSGVFTSYVTKVPGNTTIILGPHCGGAESSAAVDTGGIYLSKMLEDTKQAAAYAKQCYHGSSSLACGTYVRQSLPFTTQQNVSCPFAKGLCRFNDQSAFAMDTGLLDSHNDFGINAPPENRIKFRRLTTCSPIYGADFGTDRDEPGLGTVVYVNAGLTPQLVEVGNNWTFSYVVRSAFDRMHAYSLSSVYGQADPTGVLHSTGNMWYPDPKLNQTDSDITLMMLTQNDVYYRTPSDDPWIAAHEKLNGSDVYTGDYTISLLGCIDQYQFCNPNSEGDTACSKLGGINSVAQDMIDRFVYFNGDQLATMERFMTMSHLHSMYQAVQGRGGSALDIGQKLYNGHQYSVPPNQWQIEVTNWFALSLAKEQAWAVEWATEPQNFDSPKEGEDSPWQYSPPTTPEAKSQCRNQLVHNSGDYKSLSVLGMSLILALGGIIIILGLFLDTCVGLLQRGKRAYLREQWQTEETLGLHGAAYRALGVSTNWADEVPPSSMFQGLNSAADGYRSVPLEGADVEGKSDGGITVSERYRSHRDTVA</sequence>
<proteinExistence type="predicted"/>
<dbReference type="GeneID" id="43652163"/>
<feature type="transmembrane region" description="Helical" evidence="2">
    <location>
        <begin position="553"/>
        <end position="580"/>
    </location>
</feature>
<reference evidence="3 4" key="1">
    <citation type="submission" date="2019-04" db="EMBL/GenBank/DDBJ databases">
        <title>Friends and foes A comparative genomics studyof 23 Aspergillus species from section Flavi.</title>
        <authorList>
            <consortium name="DOE Joint Genome Institute"/>
            <person name="Kjaerbolling I."/>
            <person name="Vesth T."/>
            <person name="Frisvad J.C."/>
            <person name="Nybo J.L."/>
            <person name="Theobald S."/>
            <person name="Kildgaard S."/>
            <person name="Isbrandt T."/>
            <person name="Kuo A."/>
            <person name="Sato A."/>
            <person name="Lyhne E.K."/>
            <person name="Kogle M.E."/>
            <person name="Wiebenga A."/>
            <person name="Kun R.S."/>
            <person name="Lubbers R.J."/>
            <person name="Makela M.R."/>
            <person name="Barry K."/>
            <person name="Chovatia M."/>
            <person name="Clum A."/>
            <person name="Daum C."/>
            <person name="Haridas S."/>
            <person name="He G."/>
            <person name="LaButti K."/>
            <person name="Lipzen A."/>
            <person name="Mondo S."/>
            <person name="Riley R."/>
            <person name="Salamov A."/>
            <person name="Simmons B.A."/>
            <person name="Magnuson J.K."/>
            <person name="Henrissat B."/>
            <person name="Mortensen U.H."/>
            <person name="Larsen T.O."/>
            <person name="Devries R.P."/>
            <person name="Grigoriev I.V."/>
            <person name="Machida M."/>
            <person name="Baker S.E."/>
            <person name="Andersen M.R."/>
        </authorList>
    </citation>
    <scope>NUCLEOTIDE SEQUENCE [LARGE SCALE GENOMIC DNA]</scope>
    <source>
        <strain evidence="3 4">CBS 763.97</strain>
    </source>
</reference>
<keyword evidence="4" id="KW-1185">Reference proteome</keyword>
<feature type="region of interest" description="Disordered" evidence="1">
    <location>
        <begin position="510"/>
        <end position="534"/>
    </location>
</feature>